<comment type="caution">
    <text evidence="3">The sequence shown here is derived from an EMBL/GenBank/DDBJ whole genome shotgun (WGS) entry which is preliminary data.</text>
</comment>
<dbReference type="InterPro" id="IPR014717">
    <property type="entry name" value="Transl_elong_EF1B/ribsomal_bS6"/>
</dbReference>
<dbReference type="Proteomes" id="UP001500957">
    <property type="component" value="Unassembled WGS sequence"/>
</dbReference>
<evidence type="ECO:0000256" key="2">
    <source>
        <dbReference type="SAM" id="Phobius"/>
    </source>
</evidence>
<keyword evidence="1" id="KW-0175">Coiled coil</keyword>
<keyword evidence="2" id="KW-0472">Membrane</keyword>
<evidence type="ECO:0000256" key="1">
    <source>
        <dbReference type="SAM" id="Coils"/>
    </source>
</evidence>
<feature type="coiled-coil region" evidence="1">
    <location>
        <begin position="39"/>
        <end position="66"/>
    </location>
</feature>
<evidence type="ECO:0000313" key="4">
    <source>
        <dbReference type="Proteomes" id="UP001500957"/>
    </source>
</evidence>
<keyword evidence="2" id="KW-1133">Transmembrane helix</keyword>
<keyword evidence="4" id="KW-1185">Reference proteome</keyword>
<organism evidence="3 4">
    <name type="scientific">Sporichthya brevicatena</name>
    <dbReference type="NCBI Taxonomy" id="171442"/>
    <lineage>
        <taxon>Bacteria</taxon>
        <taxon>Bacillati</taxon>
        <taxon>Actinomycetota</taxon>
        <taxon>Actinomycetes</taxon>
        <taxon>Sporichthyales</taxon>
        <taxon>Sporichthyaceae</taxon>
        <taxon>Sporichthya</taxon>
    </lineage>
</organism>
<dbReference type="InterPro" id="IPR007445">
    <property type="entry name" value="PilO"/>
</dbReference>
<keyword evidence="2" id="KW-0812">Transmembrane</keyword>
<sequence length="221" mass="22993">MKTSALTAVHKNAIAGSLILLIALVAAWMFVLSPRSDAIAATNEEVAVAEQRNQSLRNQIQTLKLREEQLPALRETSKALDRRFPPTAEQAKLFKMITAAAAEAGIAPQHLTSMQMDPPAAVGTGSSAQLPGVAAPVASIAGQKLTINVSGSPSQIRAFVANLEKLPRAFAVSTISLAQQSASQEPSENASTAADAQTVTITGDMFLLPKVVDPTKAGSAG</sequence>
<feature type="transmembrane region" description="Helical" evidence="2">
    <location>
        <begin position="12"/>
        <end position="31"/>
    </location>
</feature>
<name>A0ABN1GF88_9ACTN</name>
<evidence type="ECO:0000313" key="3">
    <source>
        <dbReference type="EMBL" id="GAA0610309.1"/>
    </source>
</evidence>
<dbReference type="Gene3D" id="3.30.70.60">
    <property type="match status" value="1"/>
</dbReference>
<dbReference type="EMBL" id="BAAAHE010000008">
    <property type="protein sequence ID" value="GAA0610309.1"/>
    <property type="molecule type" value="Genomic_DNA"/>
</dbReference>
<dbReference type="RefSeq" id="WP_344602349.1">
    <property type="nucleotide sequence ID" value="NZ_BAAAHE010000008.1"/>
</dbReference>
<accession>A0ABN1GF88</accession>
<reference evidence="3 4" key="1">
    <citation type="journal article" date="2019" name="Int. J. Syst. Evol. Microbiol.">
        <title>The Global Catalogue of Microorganisms (GCM) 10K type strain sequencing project: providing services to taxonomists for standard genome sequencing and annotation.</title>
        <authorList>
            <consortium name="The Broad Institute Genomics Platform"/>
            <consortium name="The Broad Institute Genome Sequencing Center for Infectious Disease"/>
            <person name="Wu L."/>
            <person name="Ma J."/>
        </authorList>
    </citation>
    <scope>NUCLEOTIDE SEQUENCE [LARGE SCALE GENOMIC DNA]</scope>
    <source>
        <strain evidence="3 4">JCM 10671</strain>
    </source>
</reference>
<dbReference type="Pfam" id="PF04350">
    <property type="entry name" value="PilO"/>
    <property type="match status" value="1"/>
</dbReference>
<gene>
    <name evidence="3" type="ORF">GCM10009547_10410</name>
</gene>
<evidence type="ECO:0008006" key="5">
    <source>
        <dbReference type="Google" id="ProtNLM"/>
    </source>
</evidence>
<proteinExistence type="predicted"/>
<protein>
    <recommendedName>
        <fullName evidence="5">Type IV pilus biogenesis protein PilO</fullName>
    </recommendedName>
</protein>